<sequence length="194" mass="19605">MKLYYGAALAACLLAGCGEAAAPTNNDTGNNLEASSTMPAEQPASVAAEASAATNASGYLAMAGAGDLFEIESSRAILAKQPDQAVADFARSMVDAHQQSTAKLKKAATDAGLTAPAPALEPDQQAKLDSIKSADGEAATTAYLTAQREAHTKALALHQNYAEGGDAPALKTAAGEIASVVQHHIDMLAKLPGA</sequence>
<keyword evidence="4" id="KW-1185">Reference proteome</keyword>
<dbReference type="InterPro" id="IPR012347">
    <property type="entry name" value="Ferritin-like"/>
</dbReference>
<dbReference type="InterPro" id="IPR025419">
    <property type="entry name" value="DUF4142"/>
</dbReference>
<dbReference type="PROSITE" id="PS51257">
    <property type="entry name" value="PROKAR_LIPOPROTEIN"/>
    <property type="match status" value="1"/>
</dbReference>
<dbReference type="RefSeq" id="WP_161389897.1">
    <property type="nucleotide sequence ID" value="NZ_JBHSCP010000001.1"/>
</dbReference>
<proteinExistence type="predicted"/>
<reference evidence="3 4" key="1">
    <citation type="submission" date="2019-12" db="EMBL/GenBank/DDBJ databases">
        <title>Genomic-based taxomic classification of the family Erythrobacteraceae.</title>
        <authorList>
            <person name="Xu L."/>
        </authorList>
    </citation>
    <scope>NUCLEOTIDE SEQUENCE [LARGE SCALE GENOMIC DNA]</scope>
    <source>
        <strain evidence="3 4">S36</strain>
    </source>
</reference>
<evidence type="ECO:0000256" key="1">
    <source>
        <dbReference type="SAM" id="SignalP"/>
    </source>
</evidence>
<evidence type="ECO:0000313" key="3">
    <source>
        <dbReference type="EMBL" id="MXO98237.1"/>
    </source>
</evidence>
<keyword evidence="1" id="KW-0732">Signal</keyword>
<dbReference type="PANTHER" id="PTHR38593:SF1">
    <property type="entry name" value="BLR2558 PROTEIN"/>
    <property type="match status" value="1"/>
</dbReference>
<protein>
    <submittedName>
        <fullName evidence="3">DUF4142 domain-containing protein</fullName>
    </submittedName>
</protein>
<dbReference type="AlphaFoldDB" id="A0A6I4TTP6"/>
<feature type="domain" description="DUF4142" evidence="2">
    <location>
        <begin position="58"/>
        <end position="191"/>
    </location>
</feature>
<dbReference type="PANTHER" id="PTHR38593">
    <property type="entry name" value="BLR2558 PROTEIN"/>
    <property type="match status" value="1"/>
</dbReference>
<dbReference type="OrthoDB" id="8005547at2"/>
<organism evidence="3 4">
    <name type="scientific">Croceibacterium xixiisoli</name>
    <dbReference type="NCBI Taxonomy" id="1476466"/>
    <lineage>
        <taxon>Bacteria</taxon>
        <taxon>Pseudomonadati</taxon>
        <taxon>Pseudomonadota</taxon>
        <taxon>Alphaproteobacteria</taxon>
        <taxon>Sphingomonadales</taxon>
        <taxon>Erythrobacteraceae</taxon>
        <taxon>Croceibacterium</taxon>
    </lineage>
</organism>
<gene>
    <name evidence="3" type="ORF">GRI97_04455</name>
</gene>
<dbReference type="Pfam" id="PF13628">
    <property type="entry name" value="DUF4142"/>
    <property type="match status" value="1"/>
</dbReference>
<name>A0A6I4TTP6_9SPHN</name>
<feature type="chain" id="PRO_5026195926" evidence="1">
    <location>
        <begin position="23"/>
        <end position="194"/>
    </location>
</feature>
<evidence type="ECO:0000313" key="4">
    <source>
        <dbReference type="Proteomes" id="UP000469430"/>
    </source>
</evidence>
<feature type="signal peptide" evidence="1">
    <location>
        <begin position="1"/>
        <end position="22"/>
    </location>
</feature>
<evidence type="ECO:0000259" key="2">
    <source>
        <dbReference type="Pfam" id="PF13628"/>
    </source>
</evidence>
<dbReference type="EMBL" id="WTYJ01000001">
    <property type="protein sequence ID" value="MXO98237.1"/>
    <property type="molecule type" value="Genomic_DNA"/>
</dbReference>
<comment type="caution">
    <text evidence="3">The sequence shown here is derived from an EMBL/GenBank/DDBJ whole genome shotgun (WGS) entry which is preliminary data.</text>
</comment>
<accession>A0A6I4TTP6</accession>
<dbReference type="Gene3D" id="1.20.1260.10">
    <property type="match status" value="1"/>
</dbReference>
<dbReference type="Proteomes" id="UP000469430">
    <property type="component" value="Unassembled WGS sequence"/>
</dbReference>